<gene>
    <name evidence="3" type="ORF">rosag_23640</name>
</gene>
<organism evidence="3 4">
    <name type="scientific">Roseisolibacter agri</name>
    <dbReference type="NCBI Taxonomy" id="2014610"/>
    <lineage>
        <taxon>Bacteria</taxon>
        <taxon>Pseudomonadati</taxon>
        <taxon>Gemmatimonadota</taxon>
        <taxon>Gemmatimonadia</taxon>
        <taxon>Gemmatimonadales</taxon>
        <taxon>Gemmatimonadaceae</taxon>
        <taxon>Roseisolibacter</taxon>
    </lineage>
</organism>
<dbReference type="GO" id="GO:0008080">
    <property type="term" value="F:N-acetyltransferase activity"/>
    <property type="evidence" value="ECO:0007669"/>
    <property type="project" value="InterPro"/>
</dbReference>
<dbReference type="Gene3D" id="3.40.630.30">
    <property type="match status" value="1"/>
</dbReference>
<dbReference type="PROSITE" id="PS51186">
    <property type="entry name" value="GNAT"/>
    <property type="match status" value="1"/>
</dbReference>
<dbReference type="InterPro" id="IPR050769">
    <property type="entry name" value="NAT_camello-type"/>
</dbReference>
<evidence type="ECO:0000256" key="1">
    <source>
        <dbReference type="ARBA" id="ARBA00022679"/>
    </source>
</evidence>
<dbReference type="InterPro" id="IPR000182">
    <property type="entry name" value="GNAT_dom"/>
</dbReference>
<keyword evidence="1" id="KW-0808">Transferase</keyword>
<dbReference type="PANTHER" id="PTHR13947:SF37">
    <property type="entry name" value="LD18367P"/>
    <property type="match status" value="1"/>
</dbReference>
<dbReference type="InterPro" id="IPR016181">
    <property type="entry name" value="Acyl_CoA_acyltransferase"/>
</dbReference>
<protein>
    <recommendedName>
        <fullName evidence="2">N-acetyltransferase domain-containing protein</fullName>
    </recommendedName>
</protein>
<reference evidence="3" key="1">
    <citation type="submission" date="2022-08" db="EMBL/GenBank/DDBJ databases">
        <title>Draft genome sequencing of Roseisolibacter agri AW1220.</title>
        <authorList>
            <person name="Tobiishi Y."/>
            <person name="Tonouchi A."/>
        </authorList>
    </citation>
    <scope>NUCLEOTIDE SEQUENCE</scope>
    <source>
        <strain evidence="3">AW1220</strain>
    </source>
</reference>
<dbReference type="Proteomes" id="UP001161325">
    <property type="component" value="Unassembled WGS sequence"/>
</dbReference>
<dbReference type="Pfam" id="PF00583">
    <property type="entry name" value="Acetyltransf_1"/>
    <property type="match status" value="1"/>
</dbReference>
<sequence>MLRLRPLTWPQDRDALARLDVSFATAVVDAVERRGPLELALVERRVDPPLTKRYAVDWDAVAAAPHVTVAERDGMVVGVAAVTWQAWNRRAELSHLYVDAAARGRGVGAGLLRAAEAAARSMGARRLWVETQQVNAPAIRFYLREGFTCCGWDAALYEDEREVAVFFVAPTT</sequence>
<proteinExistence type="predicted"/>
<accession>A0AA37QBH7</accession>
<dbReference type="CDD" id="cd04301">
    <property type="entry name" value="NAT_SF"/>
    <property type="match status" value="1"/>
</dbReference>
<evidence type="ECO:0000313" key="3">
    <source>
        <dbReference type="EMBL" id="GLC25851.1"/>
    </source>
</evidence>
<comment type="caution">
    <text evidence="3">The sequence shown here is derived from an EMBL/GenBank/DDBJ whole genome shotgun (WGS) entry which is preliminary data.</text>
</comment>
<name>A0AA37QBH7_9BACT</name>
<dbReference type="RefSeq" id="WP_284350309.1">
    <property type="nucleotide sequence ID" value="NZ_BRXS01000003.1"/>
</dbReference>
<dbReference type="PANTHER" id="PTHR13947">
    <property type="entry name" value="GNAT FAMILY N-ACETYLTRANSFERASE"/>
    <property type="match status" value="1"/>
</dbReference>
<feature type="domain" description="N-acetyltransferase" evidence="2">
    <location>
        <begin position="2"/>
        <end position="172"/>
    </location>
</feature>
<evidence type="ECO:0000259" key="2">
    <source>
        <dbReference type="PROSITE" id="PS51186"/>
    </source>
</evidence>
<dbReference type="SUPFAM" id="SSF55729">
    <property type="entry name" value="Acyl-CoA N-acyltransferases (Nat)"/>
    <property type="match status" value="1"/>
</dbReference>
<dbReference type="AlphaFoldDB" id="A0AA37QBH7"/>
<dbReference type="EMBL" id="BRXS01000003">
    <property type="protein sequence ID" value="GLC25851.1"/>
    <property type="molecule type" value="Genomic_DNA"/>
</dbReference>
<evidence type="ECO:0000313" key="4">
    <source>
        <dbReference type="Proteomes" id="UP001161325"/>
    </source>
</evidence>
<keyword evidence="4" id="KW-1185">Reference proteome</keyword>